<dbReference type="AlphaFoldDB" id="A0A4Y7LIE7"/>
<feature type="region of interest" description="Disordered" evidence="1">
    <location>
        <begin position="277"/>
        <end position="359"/>
    </location>
</feature>
<name>A0A4Y7LIE7_PAPSO</name>
<dbReference type="OrthoDB" id="1918879at2759"/>
<dbReference type="EMBL" id="CM010725">
    <property type="protein sequence ID" value="RZC83895.1"/>
    <property type="molecule type" value="Genomic_DNA"/>
</dbReference>
<evidence type="ECO:0008006" key="4">
    <source>
        <dbReference type="Google" id="ProtNLM"/>
    </source>
</evidence>
<keyword evidence="3" id="KW-1185">Reference proteome</keyword>
<proteinExistence type="predicted"/>
<protein>
    <recommendedName>
        <fullName evidence="4">DUF4378 domain-containing protein</fullName>
    </recommendedName>
</protein>
<reference evidence="2 3" key="1">
    <citation type="journal article" date="2018" name="Science">
        <title>The opium poppy genome and morphinan production.</title>
        <authorList>
            <person name="Guo L."/>
            <person name="Winzer T."/>
            <person name="Yang X."/>
            <person name="Li Y."/>
            <person name="Ning Z."/>
            <person name="He Z."/>
            <person name="Teodor R."/>
            <person name="Lu Y."/>
            <person name="Bowser T.A."/>
            <person name="Graham I.A."/>
            <person name="Ye K."/>
        </authorList>
    </citation>
    <scope>NUCLEOTIDE SEQUENCE [LARGE SCALE GENOMIC DNA]</scope>
    <source>
        <strain evidence="3">cv. HN1</strain>
        <tissue evidence="2">Leaves</tissue>
    </source>
</reference>
<sequence>MAGSSNKQHLLRQLLDEDQEPFILKNYIDEKRYLLKRSSSIVPATKAHLQVKRRKPISEMRRKNSCFFSFHDSPDVKMSPLFSPIKSSPYRSPNINSNNTNNNKTLFVHIPSRTAALLLDAALRIQKQSVAKKPKNTGFGFFGTMLKRITNRKRKNLTLDNDEIKVSVKDILRWDSTNGRKRITEEMMKVTKAEDSDDEIRASDMGFSCSCNNSRVSSSAWSESNEEKSLDLETSSSRSDEDSDEDDFVEEHIRGDFYSAYEKEFCSSPFRFVLDNSSSPTGQITPEFRSPGSSPSRLKKQVVESQEGELHCSGNVLEEEDEKEQFSPVSVLEPQFEEDDEDEQDDEEEENDGSEMERSFANVHRARQQLLHKLRRFERLAELDPVELEKRIAEEEDAEEELYGSEGDDSEDEMVSDNYKGDSFVRQLLVETSLCTIVDGRIPSDMRRLVLDLMTEVEDEEECVMSPSVSPDDREMIMTDKLRKRLDSWKEVESNTIDMMVELDFRRESDKWRKYQEQVKETAIAIELDIFSYLVMELSEELVHSGHQNSL</sequence>
<dbReference type="PANTHER" id="PTHR33623:SF5">
    <property type="entry name" value="HISTONE-LYSINE N-METHYLTRANSFERASE SETD1B-LIKE PROTEIN"/>
    <property type="match status" value="1"/>
</dbReference>
<feature type="region of interest" description="Disordered" evidence="1">
    <location>
        <begin position="217"/>
        <end position="247"/>
    </location>
</feature>
<dbReference type="OMA" id="HCEIITQ"/>
<dbReference type="Proteomes" id="UP000316621">
    <property type="component" value="Chromosome 11"/>
</dbReference>
<dbReference type="STRING" id="3469.A0A4Y7LIE7"/>
<dbReference type="Gramene" id="RZC83895">
    <property type="protein sequence ID" value="RZC83895"/>
    <property type="gene ID" value="C5167_046681"/>
</dbReference>
<feature type="compositionally biased region" description="Acidic residues" evidence="1">
    <location>
        <begin position="335"/>
        <end position="354"/>
    </location>
</feature>
<dbReference type="PANTHER" id="PTHR33623">
    <property type="entry name" value="OS04G0572500 PROTEIN"/>
    <property type="match status" value="1"/>
</dbReference>
<organism evidence="2 3">
    <name type="scientific">Papaver somniferum</name>
    <name type="common">Opium poppy</name>
    <dbReference type="NCBI Taxonomy" id="3469"/>
    <lineage>
        <taxon>Eukaryota</taxon>
        <taxon>Viridiplantae</taxon>
        <taxon>Streptophyta</taxon>
        <taxon>Embryophyta</taxon>
        <taxon>Tracheophyta</taxon>
        <taxon>Spermatophyta</taxon>
        <taxon>Magnoliopsida</taxon>
        <taxon>Ranunculales</taxon>
        <taxon>Papaveraceae</taxon>
        <taxon>Papaveroideae</taxon>
        <taxon>Papaver</taxon>
    </lineage>
</organism>
<evidence type="ECO:0000313" key="2">
    <source>
        <dbReference type="EMBL" id="RZC83895.1"/>
    </source>
</evidence>
<feature type="compositionally biased region" description="Acidic residues" evidence="1">
    <location>
        <begin position="394"/>
        <end position="415"/>
    </location>
</feature>
<evidence type="ECO:0000313" key="3">
    <source>
        <dbReference type="Proteomes" id="UP000316621"/>
    </source>
</evidence>
<gene>
    <name evidence="2" type="ORF">C5167_046681</name>
</gene>
<evidence type="ECO:0000256" key="1">
    <source>
        <dbReference type="SAM" id="MobiDB-lite"/>
    </source>
</evidence>
<accession>A0A4Y7LIE7</accession>
<feature type="region of interest" description="Disordered" evidence="1">
    <location>
        <begin position="391"/>
        <end position="416"/>
    </location>
</feature>